<name>A0A8H3PDG6_9LECA</name>
<reference evidence="1" key="1">
    <citation type="submission" date="2021-03" db="EMBL/GenBank/DDBJ databases">
        <authorList>
            <person name="Tagirdzhanova G."/>
        </authorList>
    </citation>
    <scope>NUCLEOTIDE SEQUENCE</scope>
</reference>
<proteinExistence type="predicted"/>
<comment type="caution">
    <text evidence="1">The sequence shown here is derived from an EMBL/GenBank/DDBJ whole genome shotgun (WGS) entry which is preliminary data.</text>
</comment>
<dbReference type="OrthoDB" id="5324692at2759"/>
<accession>A0A8H3PDG6</accession>
<organism evidence="1 2">
    <name type="scientific">Imshaugia aleurites</name>
    <dbReference type="NCBI Taxonomy" id="172621"/>
    <lineage>
        <taxon>Eukaryota</taxon>
        <taxon>Fungi</taxon>
        <taxon>Dikarya</taxon>
        <taxon>Ascomycota</taxon>
        <taxon>Pezizomycotina</taxon>
        <taxon>Lecanoromycetes</taxon>
        <taxon>OSLEUM clade</taxon>
        <taxon>Lecanoromycetidae</taxon>
        <taxon>Lecanorales</taxon>
        <taxon>Lecanorineae</taxon>
        <taxon>Parmeliaceae</taxon>
        <taxon>Imshaugia</taxon>
    </lineage>
</organism>
<evidence type="ECO:0000313" key="2">
    <source>
        <dbReference type="Proteomes" id="UP000664534"/>
    </source>
</evidence>
<evidence type="ECO:0008006" key="3">
    <source>
        <dbReference type="Google" id="ProtNLM"/>
    </source>
</evidence>
<evidence type="ECO:0000313" key="1">
    <source>
        <dbReference type="EMBL" id="CAF9938926.1"/>
    </source>
</evidence>
<gene>
    <name evidence="1" type="ORF">IMSHALPRED_001141</name>
</gene>
<protein>
    <recommendedName>
        <fullName evidence="3">Integral membrane protein</fullName>
    </recommendedName>
</protein>
<sequence>MASGIHSNDSTQHPPPLIACPTPPSSIKFPTYWYRLAHDDNFLICTKCYEDKIRSTQLARLLRCDFLDFGPNMSATCDFNTPRIDHLLTQAVATNDFQPLVSFAEARLSIIPCAGTEGIKGGNGVKWFKPVNDCIPKFVCCEACYEDVVLGTSFGPNFLPYGNQQPTDQSWSCDLALPYLEHMLQVCARKGDWQGFVQAGRHRLSLQTCVKDVSTAAAAKKWYNIVRPSAIYDMTLCEACYLDRAGWQESLARNFAQVQFNPFEYTSHMLCDFRLGSMAACSDILLASGAFEKWHQFASTIMSNVRCKSEGIVDGEWYGLPDPADSGENIKNFDICAACLAGWFQSADWGHLFRRLRWPPGTTRLCDFNPSAPRHFQYLAKWNQMYFTRDPTPFIDYVARFASLEKCQGTHCLENANWYGDKDASLLICPSCFEEAVRGTHFATNFPLQSTQLASGNHCSLYSPRMREKYAEACKKRSLDSLMSFASHREQIYQQTVPHVELFQKNMKQKMELLKIAHQARSATVGATAIGRAFTGGNPIVHNFDPAVVTQTILLEGQRREIAYDPQRPRMMQLEAMWKEVE</sequence>
<dbReference type="EMBL" id="CAJPDT010000113">
    <property type="protein sequence ID" value="CAF9938926.1"/>
    <property type="molecule type" value="Genomic_DNA"/>
</dbReference>
<dbReference type="AlphaFoldDB" id="A0A8H3PDG6"/>
<keyword evidence="2" id="KW-1185">Reference proteome</keyword>
<dbReference type="Proteomes" id="UP000664534">
    <property type="component" value="Unassembled WGS sequence"/>
</dbReference>